<organism evidence="2 3">
    <name type="scientific">Bdellovibrio bacteriovorus</name>
    <dbReference type="NCBI Taxonomy" id="959"/>
    <lineage>
        <taxon>Bacteria</taxon>
        <taxon>Pseudomonadati</taxon>
        <taxon>Bdellovibrionota</taxon>
        <taxon>Bdellovibrionia</taxon>
        <taxon>Bdellovibrionales</taxon>
        <taxon>Pseudobdellovibrionaceae</taxon>
        <taxon>Bdellovibrio</taxon>
    </lineage>
</organism>
<keyword evidence="1" id="KW-0472">Membrane</keyword>
<keyword evidence="1" id="KW-1133">Transmembrane helix</keyword>
<dbReference type="AlphaFoldDB" id="A0A150WRF2"/>
<dbReference type="Proteomes" id="UP000075320">
    <property type="component" value="Unassembled WGS sequence"/>
</dbReference>
<proteinExistence type="predicted"/>
<sequence>MFGFVTMLFIFLARATPGVGAIVVSLVLLIFQEMAVRLIIEKKKPRQISFESKELISYLIIAVALFPTSALFGSAVGLLESPQGLLMTVPFSILLMIVATYFFLVLSQSLKWHIETQSSIAKSIDIWGLASVKNFKDYLGVSFYAALLIFVSAMTKGAGLIAALPLIFFANHYLYQEKRSQITERAPQ</sequence>
<evidence type="ECO:0000313" key="3">
    <source>
        <dbReference type="Proteomes" id="UP000075320"/>
    </source>
</evidence>
<accession>A0A150WRF2</accession>
<feature type="transmembrane region" description="Helical" evidence="1">
    <location>
        <begin position="6"/>
        <end position="34"/>
    </location>
</feature>
<comment type="caution">
    <text evidence="2">The sequence shown here is derived from an EMBL/GenBank/DDBJ whole genome shotgun (WGS) entry which is preliminary data.</text>
</comment>
<protein>
    <submittedName>
        <fullName evidence="2">Uncharacterized protein</fullName>
    </submittedName>
</protein>
<keyword evidence="3" id="KW-1185">Reference proteome</keyword>
<name>A0A150WRF2_BDEBC</name>
<feature type="transmembrane region" description="Helical" evidence="1">
    <location>
        <begin position="143"/>
        <end position="170"/>
    </location>
</feature>
<reference evidence="2 3" key="1">
    <citation type="submission" date="2016-03" db="EMBL/GenBank/DDBJ databases">
        <authorList>
            <person name="Ploux O."/>
        </authorList>
    </citation>
    <scope>NUCLEOTIDE SEQUENCE [LARGE SCALE GENOMIC DNA]</scope>
    <source>
        <strain evidence="2 3">R0</strain>
    </source>
</reference>
<dbReference type="EMBL" id="LUKE01000001">
    <property type="protein sequence ID" value="KYG66904.1"/>
    <property type="molecule type" value="Genomic_DNA"/>
</dbReference>
<gene>
    <name evidence="2" type="ORF">AZI86_07700</name>
</gene>
<evidence type="ECO:0000256" key="1">
    <source>
        <dbReference type="SAM" id="Phobius"/>
    </source>
</evidence>
<evidence type="ECO:0000313" key="2">
    <source>
        <dbReference type="EMBL" id="KYG66904.1"/>
    </source>
</evidence>
<feature type="transmembrane region" description="Helical" evidence="1">
    <location>
        <begin position="55"/>
        <end position="79"/>
    </location>
</feature>
<feature type="transmembrane region" description="Helical" evidence="1">
    <location>
        <begin position="85"/>
        <end position="106"/>
    </location>
</feature>
<keyword evidence="1" id="KW-0812">Transmembrane</keyword>